<dbReference type="Proteomes" id="UP000518266">
    <property type="component" value="Unassembled WGS sequence"/>
</dbReference>
<keyword evidence="3" id="KW-1185">Reference proteome</keyword>
<dbReference type="OrthoDB" id="416553at2759"/>
<organism evidence="2 3">
    <name type="scientific">Dissostichus mawsoni</name>
    <name type="common">Antarctic cod</name>
    <dbReference type="NCBI Taxonomy" id="36200"/>
    <lineage>
        <taxon>Eukaryota</taxon>
        <taxon>Metazoa</taxon>
        <taxon>Chordata</taxon>
        <taxon>Craniata</taxon>
        <taxon>Vertebrata</taxon>
        <taxon>Euteleostomi</taxon>
        <taxon>Actinopterygii</taxon>
        <taxon>Neopterygii</taxon>
        <taxon>Teleostei</taxon>
        <taxon>Neoteleostei</taxon>
        <taxon>Acanthomorphata</taxon>
        <taxon>Eupercaria</taxon>
        <taxon>Perciformes</taxon>
        <taxon>Notothenioidei</taxon>
        <taxon>Nototheniidae</taxon>
        <taxon>Dissostichus</taxon>
    </lineage>
</organism>
<reference evidence="2 3" key="1">
    <citation type="submission" date="2020-03" db="EMBL/GenBank/DDBJ databases">
        <title>Dissostichus mawsoni Genome sequencing and assembly.</title>
        <authorList>
            <person name="Park H."/>
        </authorList>
    </citation>
    <scope>NUCLEOTIDE SEQUENCE [LARGE SCALE GENOMIC DNA]</scope>
    <source>
        <strain evidence="2">DM0001</strain>
        <tissue evidence="2">Muscle</tissue>
    </source>
</reference>
<name>A0A7J5YIB5_DISMA</name>
<evidence type="ECO:0000313" key="2">
    <source>
        <dbReference type="EMBL" id="KAF3848509.1"/>
    </source>
</evidence>
<evidence type="ECO:0000313" key="3">
    <source>
        <dbReference type="Proteomes" id="UP000518266"/>
    </source>
</evidence>
<comment type="caution">
    <text evidence="2">The sequence shown here is derived from an EMBL/GenBank/DDBJ whole genome shotgun (WGS) entry which is preliminary data.</text>
</comment>
<dbReference type="GO" id="GO:0005525">
    <property type="term" value="F:GTP binding"/>
    <property type="evidence" value="ECO:0007669"/>
    <property type="project" value="InterPro"/>
</dbReference>
<dbReference type="PANTHER" id="PTHR18884">
    <property type="entry name" value="SEPTIN"/>
    <property type="match status" value="1"/>
</dbReference>
<protein>
    <recommendedName>
        <fullName evidence="1">Septin-type G domain-containing protein</fullName>
    </recommendedName>
</protein>
<proteinExistence type="predicted"/>
<dbReference type="EMBL" id="JAAKFY010000012">
    <property type="protein sequence ID" value="KAF3848509.1"/>
    <property type="molecule type" value="Genomic_DNA"/>
</dbReference>
<dbReference type="InterPro" id="IPR027417">
    <property type="entry name" value="P-loop_NTPase"/>
</dbReference>
<accession>A0A7J5YIB5</accession>
<dbReference type="AlphaFoldDB" id="A0A7J5YIB5"/>
<dbReference type="Pfam" id="PF00735">
    <property type="entry name" value="Septin"/>
    <property type="match status" value="1"/>
</dbReference>
<dbReference type="Gene3D" id="3.40.50.300">
    <property type="entry name" value="P-loop containing nucleotide triphosphate hydrolases"/>
    <property type="match status" value="1"/>
</dbReference>
<evidence type="ECO:0000259" key="1">
    <source>
        <dbReference type="Pfam" id="PF00735"/>
    </source>
</evidence>
<gene>
    <name evidence="2" type="ORF">F7725_015006</name>
</gene>
<dbReference type="InterPro" id="IPR030379">
    <property type="entry name" value="G_SEPTIN_dom"/>
</dbReference>
<sequence length="73" mass="8442">MLIRTHMHDLKDITSDCHYENYRAQCIQTMTTKMNADSRVESPIPLLPLNTPDVETENLIKKKDDELQLNAAQ</sequence>
<feature type="domain" description="Septin-type G" evidence="1">
    <location>
        <begin position="1"/>
        <end position="34"/>
    </location>
</feature>